<dbReference type="Pfam" id="PF01172">
    <property type="entry name" value="SBDS_N"/>
    <property type="match status" value="1"/>
</dbReference>
<reference evidence="3 4" key="1">
    <citation type="submission" date="2020-05" db="EMBL/GenBank/DDBJ databases">
        <authorList>
            <person name="Casaregola S."/>
            <person name="Devillers H."/>
            <person name="Grondin C."/>
        </authorList>
    </citation>
    <scope>NUCLEOTIDE SEQUENCE [LARGE SCALE GENOMIC DNA]</scope>
    <source>
        <strain evidence="3 4">CLIB 1767</strain>
    </source>
</reference>
<keyword evidence="4" id="KW-1185">Reference proteome</keyword>
<organism evidence="3 4">
    <name type="scientific">Maudiozyma barnettii</name>
    <dbReference type="NCBI Taxonomy" id="61262"/>
    <lineage>
        <taxon>Eukaryota</taxon>
        <taxon>Fungi</taxon>
        <taxon>Dikarya</taxon>
        <taxon>Ascomycota</taxon>
        <taxon>Saccharomycotina</taxon>
        <taxon>Saccharomycetes</taxon>
        <taxon>Saccharomycetales</taxon>
        <taxon>Saccharomycetaceae</taxon>
        <taxon>Maudiozyma</taxon>
    </lineage>
</organism>
<evidence type="ECO:0000313" key="3">
    <source>
        <dbReference type="EMBL" id="CAB4251866.1"/>
    </source>
</evidence>
<gene>
    <name evidence="3" type="ORF">KABA2_01S00594</name>
</gene>
<dbReference type="Gene3D" id="3.30.1250.10">
    <property type="entry name" value="Ribosome maturation protein SBDS, N-terminal domain"/>
    <property type="match status" value="1"/>
</dbReference>
<dbReference type="InterPro" id="IPR019783">
    <property type="entry name" value="SDO1/SBDS_N"/>
</dbReference>
<dbReference type="SUPFAM" id="SSF89895">
    <property type="entry name" value="FYSH domain"/>
    <property type="match status" value="1"/>
</dbReference>
<sequence length="129" mass="14159">MENLNTMQKRNKEPKTKAPGNYKKGNTADAVKIFYKGKEADLIVFANTEDAVLAYRADPQLTELPNVVDVFQVFTAGRGAKGNLGEASMSQMQLEFGNDKSIEQVIDAILKQGKISGVENTVSNNSFEK</sequence>
<dbReference type="EMBL" id="CAEFZW010000001">
    <property type="protein sequence ID" value="CAB4251866.1"/>
    <property type="molecule type" value="Genomic_DNA"/>
</dbReference>
<evidence type="ECO:0000259" key="2">
    <source>
        <dbReference type="Pfam" id="PF01172"/>
    </source>
</evidence>
<feature type="domain" description="Ribosome maturation protein SDO1/SBDS N-terminal" evidence="2">
    <location>
        <begin position="30"/>
        <end position="119"/>
    </location>
</feature>
<evidence type="ECO:0000256" key="1">
    <source>
        <dbReference type="SAM" id="MobiDB-lite"/>
    </source>
</evidence>
<dbReference type="AlphaFoldDB" id="A0A8H2VAU3"/>
<proteinExistence type="predicted"/>
<feature type="region of interest" description="Disordered" evidence="1">
    <location>
        <begin position="1"/>
        <end position="23"/>
    </location>
</feature>
<dbReference type="InterPro" id="IPR036786">
    <property type="entry name" value="Ribosome_mat_SBDS_N_sf"/>
</dbReference>
<evidence type="ECO:0000313" key="4">
    <source>
        <dbReference type="Proteomes" id="UP000644660"/>
    </source>
</evidence>
<comment type="caution">
    <text evidence="3">The sequence shown here is derived from an EMBL/GenBank/DDBJ whole genome shotgun (WGS) entry which is preliminary data.</text>
</comment>
<dbReference type="OrthoDB" id="2567806at2759"/>
<protein>
    <recommendedName>
        <fullName evidence="2">Ribosome maturation protein SDO1/SBDS N-terminal domain-containing protein</fullName>
    </recommendedName>
</protein>
<dbReference type="Proteomes" id="UP000644660">
    <property type="component" value="Unassembled WGS sequence"/>
</dbReference>
<accession>A0A8H2VAU3</accession>
<dbReference type="RefSeq" id="XP_041403905.1">
    <property type="nucleotide sequence ID" value="XM_041547971.1"/>
</dbReference>
<name>A0A8H2VAU3_9SACH</name>
<dbReference type="GeneID" id="64854975"/>